<evidence type="ECO:0000256" key="1">
    <source>
        <dbReference type="ARBA" id="ARBA00004123"/>
    </source>
</evidence>
<feature type="coiled-coil region" evidence="6">
    <location>
        <begin position="98"/>
        <end position="166"/>
    </location>
</feature>
<dbReference type="GO" id="GO:0003690">
    <property type="term" value="F:double-stranded DNA binding"/>
    <property type="evidence" value="ECO:0007669"/>
    <property type="project" value="InterPro"/>
</dbReference>
<evidence type="ECO:0000256" key="5">
    <source>
        <dbReference type="PIRNR" id="PIRNR026991"/>
    </source>
</evidence>
<dbReference type="InterPro" id="IPR040661">
    <property type="entry name" value="LZ3wCH"/>
</dbReference>
<gene>
    <name evidence="9" type="ORF">NMOB1V02_LOCUS5552</name>
</gene>
<accession>A0A7R9BPW5</accession>
<comment type="subcellular location">
    <subcellularLocation>
        <location evidence="1 5">Nucleus</location>
    </subcellularLocation>
</comment>
<keyword evidence="3 6" id="KW-0175">Coiled coil</keyword>
<dbReference type="EMBL" id="OA883062">
    <property type="protein sequence ID" value="CAD7277829.1"/>
    <property type="molecule type" value="Genomic_DNA"/>
</dbReference>
<name>A0A7R9BPW5_9CRUS</name>
<evidence type="ECO:0000256" key="3">
    <source>
        <dbReference type="ARBA" id="ARBA00023054"/>
    </source>
</evidence>
<dbReference type="PIRSF" id="PIRSF026991">
    <property type="entry name" value="Mnd1"/>
    <property type="match status" value="1"/>
</dbReference>
<reference evidence="9" key="1">
    <citation type="submission" date="2020-11" db="EMBL/GenBank/DDBJ databases">
        <authorList>
            <person name="Tran Van P."/>
        </authorList>
    </citation>
    <scope>NUCLEOTIDE SEQUENCE</scope>
</reference>
<evidence type="ECO:0000259" key="7">
    <source>
        <dbReference type="Pfam" id="PF03962"/>
    </source>
</evidence>
<evidence type="ECO:0000313" key="9">
    <source>
        <dbReference type="EMBL" id="CAD7277829.1"/>
    </source>
</evidence>
<evidence type="ECO:0000256" key="2">
    <source>
        <dbReference type="ARBA" id="ARBA00005981"/>
    </source>
</evidence>
<dbReference type="InterPro" id="IPR005647">
    <property type="entry name" value="Mnd1"/>
</dbReference>
<keyword evidence="10" id="KW-1185">Reference proteome</keyword>
<organism evidence="9">
    <name type="scientific">Notodromas monacha</name>
    <dbReference type="NCBI Taxonomy" id="399045"/>
    <lineage>
        <taxon>Eukaryota</taxon>
        <taxon>Metazoa</taxon>
        <taxon>Ecdysozoa</taxon>
        <taxon>Arthropoda</taxon>
        <taxon>Crustacea</taxon>
        <taxon>Oligostraca</taxon>
        <taxon>Ostracoda</taxon>
        <taxon>Podocopa</taxon>
        <taxon>Podocopida</taxon>
        <taxon>Cypridocopina</taxon>
        <taxon>Cypridoidea</taxon>
        <taxon>Cyprididae</taxon>
        <taxon>Notodromas</taxon>
    </lineage>
</organism>
<dbReference type="Pfam" id="PF18517">
    <property type="entry name" value="LZ3wCH"/>
    <property type="match status" value="1"/>
</dbReference>
<dbReference type="EMBL" id="CAJPEX010001025">
    <property type="protein sequence ID" value="CAG0917981.1"/>
    <property type="molecule type" value="Genomic_DNA"/>
</dbReference>
<feature type="domain" description="Leucine zipper with capping helix" evidence="8">
    <location>
        <begin position="174"/>
        <end position="223"/>
    </location>
</feature>
<sequence>MSISRLYKYCSANFFVVREMTGRKKPVPLEEKRKRLLNLISQSGEVYLLPELEKLGSERGIVAQSVKDVLSALVDDNLVESEKIAGSIYFWSFPGKKVADRRQALEEIKKKLGKLKDRHAKAERALKTAKENAEPDPRRDKLMAKLEEREAHQQNLVEELDDLRRSSSKIAEETEIEMQRGMDAANRWTDNVFQIRSWLVEKYQVDGVMLNKRFGIPEDFDYVD</sequence>
<dbReference type="GO" id="GO:0005634">
    <property type="term" value="C:nucleus"/>
    <property type="evidence" value="ECO:0007669"/>
    <property type="project" value="UniProtKB-SubCell"/>
</dbReference>
<feature type="domain" description="Mnd1 HTH" evidence="7">
    <location>
        <begin position="36"/>
        <end position="94"/>
    </location>
</feature>
<protein>
    <recommendedName>
        <fullName evidence="5">Meiotic nuclear division protein 1 homolog</fullName>
    </recommendedName>
</protein>
<evidence type="ECO:0000313" key="10">
    <source>
        <dbReference type="Proteomes" id="UP000678499"/>
    </source>
</evidence>
<comment type="similarity">
    <text evidence="2 5">Belongs to the MND1 family.</text>
</comment>
<dbReference type="Pfam" id="PF03962">
    <property type="entry name" value="Mnd1"/>
    <property type="match status" value="1"/>
</dbReference>
<comment type="function">
    <text evidence="5">Required for proper homologous chromosome pairing and efficient cross-over and intragenic recombination during meiosis.</text>
</comment>
<dbReference type="InterPro" id="IPR040453">
    <property type="entry name" value="Mnd1_HTH"/>
</dbReference>
<evidence type="ECO:0000256" key="4">
    <source>
        <dbReference type="ARBA" id="ARBA00023242"/>
    </source>
</evidence>
<evidence type="ECO:0000256" key="6">
    <source>
        <dbReference type="SAM" id="Coils"/>
    </source>
</evidence>
<dbReference type="AlphaFoldDB" id="A0A7R9BPW5"/>
<proteinExistence type="inferred from homology"/>
<evidence type="ECO:0000259" key="8">
    <source>
        <dbReference type="Pfam" id="PF18517"/>
    </source>
</evidence>
<dbReference type="GO" id="GO:0007131">
    <property type="term" value="P:reciprocal meiotic recombination"/>
    <property type="evidence" value="ECO:0007669"/>
    <property type="project" value="InterPro"/>
</dbReference>
<dbReference type="OrthoDB" id="273345at2759"/>
<dbReference type="Proteomes" id="UP000678499">
    <property type="component" value="Unassembled WGS sequence"/>
</dbReference>
<keyword evidence="4 5" id="KW-0539">Nucleus</keyword>